<proteinExistence type="predicted"/>
<dbReference type="PANTHER" id="PTHR24421">
    <property type="entry name" value="NITRATE/NITRITE SENSOR PROTEIN NARX-RELATED"/>
    <property type="match status" value="1"/>
</dbReference>
<feature type="transmembrane region" description="Helical" evidence="9">
    <location>
        <begin position="65"/>
        <end position="85"/>
    </location>
</feature>
<dbReference type="Proteomes" id="UP000002968">
    <property type="component" value="Unassembled WGS sequence"/>
</dbReference>
<dbReference type="GO" id="GO:0000155">
    <property type="term" value="F:phosphorelay sensor kinase activity"/>
    <property type="evidence" value="ECO:0007669"/>
    <property type="project" value="InterPro"/>
</dbReference>
<dbReference type="Pfam" id="PF02518">
    <property type="entry name" value="HATPase_c"/>
    <property type="match status" value="1"/>
</dbReference>
<keyword evidence="12" id="KW-1185">Reference proteome</keyword>
<keyword evidence="6 11" id="KW-0418">Kinase</keyword>
<dbReference type="GO" id="GO:0005524">
    <property type="term" value="F:ATP binding"/>
    <property type="evidence" value="ECO:0007669"/>
    <property type="project" value="UniProtKB-KW"/>
</dbReference>
<dbReference type="EMBL" id="GG657758">
    <property type="protein sequence ID" value="EFL39713.1"/>
    <property type="molecule type" value="Genomic_DNA"/>
</dbReference>
<evidence type="ECO:0000313" key="12">
    <source>
        <dbReference type="Proteomes" id="UP000002968"/>
    </source>
</evidence>
<keyword evidence="4" id="KW-0808">Transferase</keyword>
<keyword evidence="7" id="KW-0067">ATP-binding</keyword>
<dbReference type="Pfam" id="PF07730">
    <property type="entry name" value="HisKA_3"/>
    <property type="match status" value="1"/>
</dbReference>
<evidence type="ECO:0000259" key="10">
    <source>
        <dbReference type="PROSITE" id="PS50109"/>
    </source>
</evidence>
<dbReference type="PANTHER" id="PTHR24421:SF10">
    <property type="entry name" value="NITRATE_NITRITE SENSOR PROTEIN NARQ"/>
    <property type="match status" value="1"/>
</dbReference>
<feature type="transmembrane region" description="Helical" evidence="9">
    <location>
        <begin position="39"/>
        <end position="58"/>
    </location>
</feature>
<evidence type="ECO:0000256" key="5">
    <source>
        <dbReference type="ARBA" id="ARBA00022741"/>
    </source>
</evidence>
<comment type="catalytic activity">
    <reaction evidence="1">
        <text>ATP + protein L-histidine = ADP + protein N-phospho-L-histidine.</text>
        <dbReference type="EC" id="2.7.13.3"/>
    </reaction>
</comment>
<dbReference type="EC" id="2.7.13.3" evidence="2"/>
<evidence type="ECO:0000256" key="1">
    <source>
        <dbReference type="ARBA" id="ARBA00000085"/>
    </source>
</evidence>
<evidence type="ECO:0000256" key="6">
    <source>
        <dbReference type="ARBA" id="ARBA00022777"/>
    </source>
</evidence>
<evidence type="ECO:0000256" key="8">
    <source>
        <dbReference type="ARBA" id="ARBA00023012"/>
    </source>
</evidence>
<evidence type="ECO:0000256" key="3">
    <source>
        <dbReference type="ARBA" id="ARBA00022553"/>
    </source>
</evidence>
<evidence type="ECO:0000313" key="11">
    <source>
        <dbReference type="EMBL" id="EFL39713.1"/>
    </source>
</evidence>
<keyword evidence="3" id="KW-0597">Phosphoprotein</keyword>
<feature type="domain" description="Histidine kinase" evidence="10">
    <location>
        <begin position="299"/>
        <end position="394"/>
    </location>
</feature>
<dbReference type="PROSITE" id="PS50109">
    <property type="entry name" value="HIS_KIN"/>
    <property type="match status" value="1"/>
</dbReference>
<dbReference type="RefSeq" id="WP_004927315.1">
    <property type="nucleotide sequence ID" value="NZ_GG657758.1"/>
</dbReference>
<dbReference type="SMART" id="SM00387">
    <property type="entry name" value="HATPase_c"/>
    <property type="match status" value="1"/>
</dbReference>
<dbReference type="PROSITE" id="PS51257">
    <property type="entry name" value="PROKAR_LIPOPROTEIN"/>
    <property type="match status" value="1"/>
</dbReference>
<dbReference type="CDD" id="cd16917">
    <property type="entry name" value="HATPase_UhpB-NarQ-NarX-like"/>
    <property type="match status" value="1"/>
</dbReference>
<dbReference type="HOGENOM" id="CLU_000445_20_1_11"/>
<dbReference type="InterPro" id="IPR036890">
    <property type="entry name" value="HATPase_C_sf"/>
</dbReference>
<dbReference type="GO" id="GO:0046983">
    <property type="term" value="F:protein dimerization activity"/>
    <property type="evidence" value="ECO:0007669"/>
    <property type="project" value="InterPro"/>
</dbReference>
<feature type="transmembrane region" description="Helical" evidence="9">
    <location>
        <begin position="131"/>
        <end position="153"/>
    </location>
</feature>
<protein>
    <recommendedName>
        <fullName evidence="2">histidine kinase</fullName>
        <ecNumber evidence="2">2.7.13.3</ecNumber>
    </recommendedName>
</protein>
<keyword evidence="9" id="KW-1133">Transmembrane helix</keyword>
<dbReference type="eggNOG" id="COG4585">
    <property type="taxonomic scope" value="Bacteria"/>
</dbReference>
<dbReference type="InterPro" id="IPR005467">
    <property type="entry name" value="His_kinase_dom"/>
</dbReference>
<dbReference type="Gene3D" id="3.30.565.10">
    <property type="entry name" value="Histidine kinase-like ATPase, C-terminal domain"/>
    <property type="match status" value="1"/>
</dbReference>
<reference evidence="11" key="1">
    <citation type="submission" date="2009-02" db="EMBL/GenBank/DDBJ databases">
        <title>Annotation of Streptomyces griseoflavus strain Tu4000.</title>
        <authorList>
            <consortium name="The Broad Institute Genome Sequencing Platform"/>
            <consortium name="Broad Institute Microbial Sequencing Center"/>
            <person name="Fischbach M."/>
            <person name="Godfrey P."/>
            <person name="Ward D."/>
            <person name="Young S."/>
            <person name="Zeng Q."/>
            <person name="Koehrsen M."/>
            <person name="Alvarado L."/>
            <person name="Berlin A.M."/>
            <person name="Bochicchio J."/>
            <person name="Borenstein D."/>
            <person name="Chapman S.B."/>
            <person name="Chen Z."/>
            <person name="Engels R."/>
            <person name="Freedman E."/>
            <person name="Gellesch M."/>
            <person name="Goldberg J."/>
            <person name="Griggs A."/>
            <person name="Gujja S."/>
            <person name="Heilman E.R."/>
            <person name="Heiman D.I."/>
            <person name="Hepburn T.A."/>
            <person name="Howarth C."/>
            <person name="Jen D."/>
            <person name="Larson L."/>
            <person name="Lewis B."/>
            <person name="Mehta T."/>
            <person name="Park D."/>
            <person name="Pearson M."/>
            <person name="Richards J."/>
            <person name="Roberts A."/>
            <person name="Saif S."/>
            <person name="Shea T.D."/>
            <person name="Shenoy N."/>
            <person name="Sisk P."/>
            <person name="Stolte C."/>
            <person name="Sykes S.N."/>
            <person name="Thomson T."/>
            <person name="Walk T."/>
            <person name="White J."/>
            <person name="Yandava C."/>
            <person name="Straight P."/>
            <person name="Clardy J."/>
            <person name="Hung D."/>
            <person name="Kolter R."/>
            <person name="Mekalanos J."/>
            <person name="Walker S."/>
            <person name="Walsh C.T."/>
            <person name="Wieland-Brown L.C."/>
            <person name="Haas B."/>
            <person name="Nusbaum C."/>
            <person name="Birren B."/>
        </authorList>
    </citation>
    <scope>NUCLEOTIDE SEQUENCE [LARGE SCALE GENOMIC DNA]</scope>
    <source>
        <strain evidence="11">Tu4000</strain>
    </source>
</reference>
<dbReference type="SUPFAM" id="SSF55874">
    <property type="entry name" value="ATPase domain of HSP90 chaperone/DNA topoisomerase II/histidine kinase"/>
    <property type="match status" value="1"/>
</dbReference>
<feature type="transmembrane region" description="Helical" evidence="9">
    <location>
        <begin position="105"/>
        <end position="124"/>
    </location>
</feature>
<gene>
    <name evidence="11" type="ORF">SSRG_02517</name>
</gene>
<feature type="transmembrane region" description="Helical" evidence="9">
    <location>
        <begin position="12"/>
        <end position="33"/>
    </location>
</feature>
<dbReference type="GO" id="GO:0016020">
    <property type="term" value="C:membrane"/>
    <property type="evidence" value="ECO:0007669"/>
    <property type="project" value="InterPro"/>
</dbReference>
<evidence type="ECO:0000256" key="7">
    <source>
        <dbReference type="ARBA" id="ARBA00022840"/>
    </source>
</evidence>
<sequence>MTPSRLRRLPPLVADSAVAVGFAAVGCIAGAYYRPPGWHTFDALGCALSCLAALPLAVRRRLPVTTVLASAAAYAVYLGLGYQPSVNVWTPVVGLLSVAGCRPLAVSWAAAAPVGAVMVLSGLAGRLHPALVVAQAALVPVVAIAFGHTRYLLVRANARLREVTADLVAEQEARARNAVTLERMAIARELHDVVAHHLSVITIQAGLAETVLTSDVPAARGALRTVAETGRGALDELRRLLTVLRVQSDDAGQEPPYEAAPRLDQLPELVGGATAAGLDIRFTAAGEPVPLPPVVDVCVYRVAQEALTNVIKHAPGARVDLSLDYTPDQVVLAIRDDGGPRGGVRTGERPETVPGAGLGLIGMRERARICGGRLSAAPRDGGGFDVEVALPLREPRRAGPEEAEGQGRP</sequence>
<keyword evidence="8" id="KW-0902">Two-component regulatory system</keyword>
<evidence type="ECO:0000256" key="4">
    <source>
        <dbReference type="ARBA" id="ARBA00022679"/>
    </source>
</evidence>
<accession>D9XWD9</accession>
<dbReference type="InterPro" id="IPR011712">
    <property type="entry name" value="Sig_transdc_His_kin_sub3_dim/P"/>
</dbReference>
<evidence type="ECO:0000256" key="9">
    <source>
        <dbReference type="SAM" id="Phobius"/>
    </source>
</evidence>
<dbReference type="AlphaFoldDB" id="D9XWD9"/>
<dbReference type="STRING" id="467200.SSRG_02517"/>
<keyword evidence="5" id="KW-0547">Nucleotide-binding</keyword>
<organism evidence="11 12">
    <name type="scientific">Streptomyces griseoflavus Tu4000</name>
    <dbReference type="NCBI Taxonomy" id="467200"/>
    <lineage>
        <taxon>Bacteria</taxon>
        <taxon>Bacillati</taxon>
        <taxon>Actinomycetota</taxon>
        <taxon>Actinomycetes</taxon>
        <taxon>Kitasatosporales</taxon>
        <taxon>Streptomycetaceae</taxon>
        <taxon>Streptomyces</taxon>
    </lineage>
</organism>
<name>D9XWD9_9ACTN</name>
<dbReference type="InterPro" id="IPR003594">
    <property type="entry name" value="HATPase_dom"/>
</dbReference>
<dbReference type="InterPro" id="IPR050482">
    <property type="entry name" value="Sensor_HK_TwoCompSys"/>
</dbReference>
<keyword evidence="9" id="KW-0812">Transmembrane</keyword>
<evidence type="ECO:0000256" key="2">
    <source>
        <dbReference type="ARBA" id="ARBA00012438"/>
    </source>
</evidence>
<dbReference type="Gene3D" id="1.20.5.1930">
    <property type="match status" value="1"/>
</dbReference>
<keyword evidence="9" id="KW-0472">Membrane</keyword>